<reference evidence="1" key="1">
    <citation type="journal article" date="2020" name="Stud. Mycol.">
        <title>101 Dothideomycetes genomes: a test case for predicting lifestyles and emergence of pathogens.</title>
        <authorList>
            <person name="Haridas S."/>
            <person name="Albert R."/>
            <person name="Binder M."/>
            <person name="Bloem J."/>
            <person name="Labutti K."/>
            <person name="Salamov A."/>
            <person name="Andreopoulos B."/>
            <person name="Baker S."/>
            <person name="Barry K."/>
            <person name="Bills G."/>
            <person name="Bluhm B."/>
            <person name="Cannon C."/>
            <person name="Castanera R."/>
            <person name="Culley D."/>
            <person name="Daum C."/>
            <person name="Ezra D."/>
            <person name="Gonzalez J."/>
            <person name="Henrissat B."/>
            <person name="Kuo A."/>
            <person name="Liang C."/>
            <person name="Lipzen A."/>
            <person name="Lutzoni F."/>
            <person name="Magnuson J."/>
            <person name="Mondo S."/>
            <person name="Nolan M."/>
            <person name="Ohm R."/>
            <person name="Pangilinan J."/>
            <person name="Park H.-J."/>
            <person name="Ramirez L."/>
            <person name="Alfaro M."/>
            <person name="Sun H."/>
            <person name="Tritt A."/>
            <person name="Yoshinaga Y."/>
            <person name="Zwiers L.-H."/>
            <person name="Turgeon B."/>
            <person name="Goodwin S."/>
            <person name="Spatafora J."/>
            <person name="Crous P."/>
            <person name="Grigoriev I."/>
        </authorList>
    </citation>
    <scope>NUCLEOTIDE SEQUENCE</scope>
    <source>
        <strain evidence="1">CBS 123094</strain>
    </source>
</reference>
<dbReference type="EMBL" id="ML977652">
    <property type="protein sequence ID" value="KAF1994743.1"/>
    <property type="molecule type" value="Genomic_DNA"/>
</dbReference>
<sequence>MLKYNIRRETTYRQGIRWHPGVRFSNSPFHPHHPESTTMVPLLLLLSTRDILGPTLNSVKFQLRQALTEGTPSIEPLHRSVRQLGLLRDDDDENTPVRFANALEVFMDLLLQSPRKDRGKSLVLAPLDVRDAAMKARTWVAPPTFQLRTINRDGSITGVTVDGNKVTFTDQRKLKFEVRTTQTHSTLSQLALLMGEIDLGPSAMAGDAITIAISWNMPNGGSGGFSGPTDVAAMTLSMPSNEHVEQIHFHKEVAQKKNCGVLRITVKLVDYVGDLGVEDLADNFKDRDVETGSVETSDDANDIDDGEIESYVLQNPPQEALSSLPAPADAARFENGDPIRGGVDDWLTTNRKDELRQTNRTELADTCRERGLLCRGNRDVLATRVAKDDVLARRKGLGEVLRK</sequence>
<name>A0A6A5VYX1_9PLEO</name>
<keyword evidence="2" id="KW-1185">Reference proteome</keyword>
<organism evidence="1 2">
    <name type="scientific">Amniculicola lignicola CBS 123094</name>
    <dbReference type="NCBI Taxonomy" id="1392246"/>
    <lineage>
        <taxon>Eukaryota</taxon>
        <taxon>Fungi</taxon>
        <taxon>Dikarya</taxon>
        <taxon>Ascomycota</taxon>
        <taxon>Pezizomycotina</taxon>
        <taxon>Dothideomycetes</taxon>
        <taxon>Pleosporomycetidae</taxon>
        <taxon>Pleosporales</taxon>
        <taxon>Amniculicolaceae</taxon>
        <taxon>Amniculicola</taxon>
    </lineage>
</organism>
<dbReference type="AlphaFoldDB" id="A0A6A5VYX1"/>
<evidence type="ECO:0008006" key="3">
    <source>
        <dbReference type="Google" id="ProtNLM"/>
    </source>
</evidence>
<accession>A0A6A5VYX1</accession>
<protein>
    <recommendedName>
        <fullName evidence="3">SAP domain-containing protein</fullName>
    </recommendedName>
</protein>
<evidence type="ECO:0000313" key="2">
    <source>
        <dbReference type="Proteomes" id="UP000799779"/>
    </source>
</evidence>
<evidence type="ECO:0000313" key="1">
    <source>
        <dbReference type="EMBL" id="KAF1994743.1"/>
    </source>
</evidence>
<dbReference type="Proteomes" id="UP000799779">
    <property type="component" value="Unassembled WGS sequence"/>
</dbReference>
<proteinExistence type="predicted"/>
<gene>
    <name evidence="1" type="ORF">P154DRAFT_612849</name>
</gene>